<dbReference type="InterPro" id="IPR021514">
    <property type="entry name" value="DUF3176"/>
</dbReference>
<dbReference type="Pfam" id="PF11374">
    <property type="entry name" value="DUF3176"/>
    <property type="match status" value="1"/>
</dbReference>
<reference evidence="3 4" key="1">
    <citation type="submission" date="2019-04" db="EMBL/GenBank/DDBJ databases">
        <title>Friends and foes A comparative genomics study of 23 Aspergillus species from section Flavi.</title>
        <authorList>
            <consortium name="DOE Joint Genome Institute"/>
            <person name="Kjaerbolling I."/>
            <person name="Vesth T."/>
            <person name="Frisvad J.C."/>
            <person name="Nybo J.L."/>
            <person name="Theobald S."/>
            <person name="Kildgaard S."/>
            <person name="Isbrandt T."/>
            <person name="Kuo A."/>
            <person name="Sato A."/>
            <person name="Lyhne E.K."/>
            <person name="Kogle M.E."/>
            <person name="Wiebenga A."/>
            <person name="Kun R.S."/>
            <person name="Lubbers R.J."/>
            <person name="Makela M.R."/>
            <person name="Barry K."/>
            <person name="Chovatia M."/>
            <person name="Clum A."/>
            <person name="Daum C."/>
            <person name="Haridas S."/>
            <person name="He G."/>
            <person name="LaButti K."/>
            <person name="Lipzen A."/>
            <person name="Mondo S."/>
            <person name="Riley R."/>
            <person name="Salamov A."/>
            <person name="Simmons B.A."/>
            <person name="Magnuson J.K."/>
            <person name="Henrissat B."/>
            <person name="Mortensen U.H."/>
            <person name="Larsen T.O."/>
            <person name="Devries R.P."/>
            <person name="Grigoriev I.V."/>
            <person name="Machida M."/>
            <person name="Baker S.E."/>
            <person name="Andersen M.R."/>
        </authorList>
    </citation>
    <scope>NUCLEOTIDE SEQUENCE [LARGE SCALE GENOMIC DNA]</scope>
    <source>
        <strain evidence="3 4">IBT 18842</strain>
    </source>
</reference>
<organism evidence="3 4">
    <name type="scientific">Aspergillus avenaceus</name>
    <dbReference type="NCBI Taxonomy" id="36643"/>
    <lineage>
        <taxon>Eukaryota</taxon>
        <taxon>Fungi</taxon>
        <taxon>Dikarya</taxon>
        <taxon>Ascomycota</taxon>
        <taxon>Pezizomycotina</taxon>
        <taxon>Eurotiomycetes</taxon>
        <taxon>Eurotiomycetidae</taxon>
        <taxon>Eurotiales</taxon>
        <taxon>Aspergillaceae</taxon>
        <taxon>Aspergillus</taxon>
        <taxon>Aspergillus subgen. Circumdati</taxon>
    </lineage>
</organism>
<keyword evidence="2" id="KW-0812">Transmembrane</keyword>
<dbReference type="EMBL" id="ML742156">
    <property type="protein sequence ID" value="KAE8148548.1"/>
    <property type="molecule type" value="Genomic_DNA"/>
</dbReference>
<dbReference type="PANTHER" id="PTHR35394">
    <property type="entry name" value="DUF3176 DOMAIN-CONTAINING PROTEIN"/>
    <property type="match status" value="1"/>
</dbReference>
<evidence type="ECO:0000256" key="2">
    <source>
        <dbReference type="SAM" id="Phobius"/>
    </source>
</evidence>
<accession>A0A5N6TQA4</accession>
<evidence type="ECO:0000313" key="3">
    <source>
        <dbReference type="EMBL" id="KAE8148548.1"/>
    </source>
</evidence>
<evidence type="ECO:0000256" key="1">
    <source>
        <dbReference type="SAM" id="MobiDB-lite"/>
    </source>
</evidence>
<feature type="transmembrane region" description="Helical" evidence="2">
    <location>
        <begin position="65"/>
        <end position="86"/>
    </location>
</feature>
<feature type="transmembrane region" description="Helical" evidence="2">
    <location>
        <begin position="170"/>
        <end position="188"/>
    </location>
</feature>
<proteinExistence type="predicted"/>
<evidence type="ECO:0000313" key="4">
    <source>
        <dbReference type="Proteomes" id="UP000325780"/>
    </source>
</evidence>
<feature type="transmembrane region" description="Helical" evidence="2">
    <location>
        <begin position="98"/>
        <end position="120"/>
    </location>
</feature>
<name>A0A5N6TQA4_ASPAV</name>
<sequence>MQQLPSRFQYEEAISHHPLRSVSPSSSNRTLTARPSHSFHRSMSSSVKEGKPVAPKSLSSKINDYWILEIASCFGSIGCLVGIVVFLNEYNGKPLPEWSYGITVNSILSWLVQILTALILEPIAASLSQTKCNNLGSPGCKLSDINMYDFASRGVLGCVSLIWQSRLRTLACLGAFITILSTGAGPFVQQMATVQNKLVPNSGPTTVAFSKGYVEYLGLGLKSELPAADILAATYSSVFGGSGIAENNLTRIRINPDCPTGECEFPPFRSLAACSTCTDISDMISTNCIKYWCATDTTHCSHSLPNGLALNATLRDQKAGPTGKHCLVYWCVNTYKAGMRNNNPWEELVDTYDNLERSMYGAQNYSLEVPSKGILPSSKYWISAFNLRWWVALKLNVTSTSACYGGVSPVKQIYGNEFADPMIRYGMSDFCERLAYGIATGARLYNNSHIRGTSKIMETQIRVRWAWIILPASLTVFSVVFLCVTIVQTRKGEHDVWKSSPTPLVCANLDQRAHTFICTNEYPMEIEDSASQVMVQFHKASFVTVNFLNCSGLL</sequence>
<dbReference type="OrthoDB" id="5376804at2759"/>
<protein>
    <submittedName>
        <fullName evidence="3">Uncharacterized protein</fullName>
    </submittedName>
</protein>
<feature type="transmembrane region" description="Helical" evidence="2">
    <location>
        <begin position="465"/>
        <end position="487"/>
    </location>
</feature>
<dbReference type="PANTHER" id="PTHR35394:SF5">
    <property type="entry name" value="DUF3176 DOMAIN-CONTAINING PROTEIN"/>
    <property type="match status" value="1"/>
</dbReference>
<keyword evidence="4" id="KW-1185">Reference proteome</keyword>
<gene>
    <name evidence="3" type="ORF">BDV25DRAFT_131148</name>
</gene>
<keyword evidence="2" id="KW-0472">Membrane</keyword>
<feature type="compositionally biased region" description="Polar residues" evidence="1">
    <location>
        <begin position="22"/>
        <end position="35"/>
    </location>
</feature>
<dbReference type="AlphaFoldDB" id="A0A5N6TQA4"/>
<feature type="region of interest" description="Disordered" evidence="1">
    <location>
        <begin position="18"/>
        <end position="56"/>
    </location>
</feature>
<dbReference type="Proteomes" id="UP000325780">
    <property type="component" value="Unassembled WGS sequence"/>
</dbReference>
<keyword evidence="2" id="KW-1133">Transmembrane helix</keyword>